<dbReference type="PANTHER" id="PTHR31973:SF187">
    <property type="entry name" value="MUTATOR TRANSPOSASE MUDRA PROTEIN"/>
    <property type="match status" value="1"/>
</dbReference>
<organism evidence="1 2">
    <name type="scientific">Trema orientale</name>
    <name type="common">Charcoal tree</name>
    <name type="synonym">Celtis orientalis</name>
    <dbReference type="NCBI Taxonomy" id="63057"/>
    <lineage>
        <taxon>Eukaryota</taxon>
        <taxon>Viridiplantae</taxon>
        <taxon>Streptophyta</taxon>
        <taxon>Embryophyta</taxon>
        <taxon>Tracheophyta</taxon>
        <taxon>Spermatophyta</taxon>
        <taxon>Magnoliopsida</taxon>
        <taxon>eudicotyledons</taxon>
        <taxon>Gunneridae</taxon>
        <taxon>Pentapetalae</taxon>
        <taxon>rosids</taxon>
        <taxon>fabids</taxon>
        <taxon>Rosales</taxon>
        <taxon>Cannabaceae</taxon>
        <taxon>Trema</taxon>
    </lineage>
</organism>
<dbReference type="EMBL" id="JXTC01000084">
    <property type="protein sequence ID" value="PON90379.1"/>
    <property type="molecule type" value="Genomic_DNA"/>
</dbReference>
<comment type="caution">
    <text evidence="1">The sequence shown here is derived from an EMBL/GenBank/DDBJ whole genome shotgun (WGS) entry which is preliminary data.</text>
</comment>
<gene>
    <name evidence="1" type="ORF">TorRG33x02_138480</name>
</gene>
<dbReference type="AlphaFoldDB" id="A0A2P5EXW5"/>
<dbReference type="Proteomes" id="UP000237000">
    <property type="component" value="Unassembled WGS sequence"/>
</dbReference>
<evidence type="ECO:0000313" key="1">
    <source>
        <dbReference type="EMBL" id="PON90379.1"/>
    </source>
</evidence>
<dbReference type="OrthoDB" id="1770046at2759"/>
<keyword evidence="2" id="KW-1185">Reference proteome</keyword>
<accession>A0A2P5EXW5</accession>
<sequence>MDYRFTGILVDENCGYVEFLDFLFGEAYLGLDQLRHIVNLFVDIKFEGSSNNLLEIKSDSGLGWYFYMAKDDSDMKYPLIITYDEVSLVDITVSTPRIAQVSSCSIGMGSGVLEVGSISKSSGALCIFEISSSSSNNIGSSVASHVLTPSFSNSPSCDDIEGYLVDPNKLDNIKEKKYVSDHTCSLDVVVHDHRQATSEVLCGCILDMIKVDKKRRRTPEDIIEYMRNKYSVNISYFKAWTAQELAYDAIQGSPEESYALIPSYLAAMKTRNP</sequence>
<reference evidence="2" key="1">
    <citation type="submission" date="2016-06" db="EMBL/GenBank/DDBJ databases">
        <title>Parallel loss of symbiosis genes in relatives of nitrogen-fixing non-legume Parasponia.</title>
        <authorList>
            <person name="Van Velzen R."/>
            <person name="Holmer R."/>
            <person name="Bu F."/>
            <person name="Rutten L."/>
            <person name="Van Zeijl A."/>
            <person name="Liu W."/>
            <person name="Santuari L."/>
            <person name="Cao Q."/>
            <person name="Sharma T."/>
            <person name="Shen D."/>
            <person name="Roswanjaya Y."/>
            <person name="Wardhani T."/>
            <person name="Kalhor M.S."/>
            <person name="Jansen J."/>
            <person name="Van den Hoogen J."/>
            <person name="Gungor B."/>
            <person name="Hartog M."/>
            <person name="Hontelez J."/>
            <person name="Verver J."/>
            <person name="Yang W.-C."/>
            <person name="Schijlen E."/>
            <person name="Repin R."/>
            <person name="Schilthuizen M."/>
            <person name="Schranz E."/>
            <person name="Heidstra R."/>
            <person name="Miyata K."/>
            <person name="Fedorova E."/>
            <person name="Kohlen W."/>
            <person name="Bisseling T."/>
            <person name="Smit S."/>
            <person name="Geurts R."/>
        </authorList>
    </citation>
    <scope>NUCLEOTIDE SEQUENCE [LARGE SCALE GENOMIC DNA]</scope>
    <source>
        <strain evidence="2">cv. RG33-2</strain>
    </source>
</reference>
<evidence type="ECO:0000313" key="2">
    <source>
        <dbReference type="Proteomes" id="UP000237000"/>
    </source>
</evidence>
<proteinExistence type="predicted"/>
<name>A0A2P5EXW5_TREOI</name>
<dbReference type="InParanoid" id="A0A2P5EXW5"/>
<protein>
    <submittedName>
        <fullName evidence="1">Uncharacterized protein</fullName>
    </submittedName>
</protein>
<feature type="non-terminal residue" evidence="1">
    <location>
        <position position="273"/>
    </location>
</feature>
<dbReference type="PANTHER" id="PTHR31973">
    <property type="entry name" value="POLYPROTEIN, PUTATIVE-RELATED"/>
    <property type="match status" value="1"/>
</dbReference>